<dbReference type="AlphaFoldDB" id="X1D7J3"/>
<accession>X1D7J3</accession>
<reference evidence="2" key="1">
    <citation type="journal article" date="2014" name="Front. Microbiol.">
        <title>High frequency of phylogenetically diverse reductive dehalogenase-homologous genes in deep subseafloor sedimentary metagenomes.</title>
        <authorList>
            <person name="Kawai M."/>
            <person name="Futagami T."/>
            <person name="Toyoda A."/>
            <person name="Takaki Y."/>
            <person name="Nishi S."/>
            <person name="Hori S."/>
            <person name="Arai W."/>
            <person name="Tsubouchi T."/>
            <person name="Morono Y."/>
            <person name="Uchiyama I."/>
            <person name="Ito T."/>
            <person name="Fujiyama A."/>
            <person name="Inagaki F."/>
            <person name="Takami H."/>
        </authorList>
    </citation>
    <scope>NUCLEOTIDE SEQUENCE</scope>
    <source>
        <strain evidence="2">Expedition CK06-06</strain>
    </source>
</reference>
<gene>
    <name evidence="2" type="ORF">S01H4_58734</name>
</gene>
<comment type="caution">
    <text evidence="2">The sequence shown here is derived from an EMBL/GenBank/DDBJ whole genome shotgun (WGS) entry which is preliminary data.</text>
</comment>
<name>X1D7J3_9ZZZZ</name>
<evidence type="ECO:0000256" key="1">
    <source>
        <dbReference type="SAM" id="MobiDB-lite"/>
    </source>
</evidence>
<organism evidence="2">
    <name type="scientific">marine sediment metagenome</name>
    <dbReference type="NCBI Taxonomy" id="412755"/>
    <lineage>
        <taxon>unclassified sequences</taxon>
        <taxon>metagenomes</taxon>
        <taxon>ecological metagenomes</taxon>
    </lineage>
</organism>
<feature type="region of interest" description="Disordered" evidence="1">
    <location>
        <begin position="27"/>
        <end position="47"/>
    </location>
</feature>
<evidence type="ECO:0000313" key="2">
    <source>
        <dbReference type="EMBL" id="GAH16716.1"/>
    </source>
</evidence>
<protein>
    <submittedName>
        <fullName evidence="2">Uncharacterized protein</fullName>
    </submittedName>
</protein>
<proteinExistence type="predicted"/>
<sequence length="47" mass="5340">MSLTAILRHKAFQELRTKLKEDFPKPPFDLTGELLAPPRTKNYGVNG</sequence>
<dbReference type="EMBL" id="BART01034348">
    <property type="protein sequence ID" value="GAH16716.1"/>
    <property type="molecule type" value="Genomic_DNA"/>
</dbReference>